<protein>
    <submittedName>
        <fullName evidence="8">Acetyl-CoA acyltransferase</fullName>
    </submittedName>
</protein>
<dbReference type="Gene3D" id="3.40.47.10">
    <property type="match status" value="1"/>
</dbReference>
<dbReference type="NCBIfam" id="NF006030">
    <property type="entry name" value="PRK08170.1"/>
    <property type="match status" value="1"/>
</dbReference>
<dbReference type="CDD" id="cd00751">
    <property type="entry name" value="thiolase"/>
    <property type="match status" value="1"/>
</dbReference>
<dbReference type="GO" id="GO:0003988">
    <property type="term" value="F:acetyl-CoA C-acyltransferase activity"/>
    <property type="evidence" value="ECO:0007669"/>
    <property type="project" value="UniProtKB-ARBA"/>
</dbReference>
<organism evidence="8 9">
    <name type="scientific">Oryzomicrobium terrae</name>
    <dbReference type="NCBI Taxonomy" id="1735038"/>
    <lineage>
        <taxon>Bacteria</taxon>
        <taxon>Pseudomonadati</taxon>
        <taxon>Pseudomonadota</taxon>
        <taxon>Betaproteobacteria</taxon>
        <taxon>Rhodocyclales</taxon>
        <taxon>Rhodocyclaceae</taxon>
        <taxon>Oryzomicrobium</taxon>
    </lineage>
</organism>
<keyword evidence="3 5" id="KW-0012">Acyltransferase</keyword>
<dbReference type="PROSITE" id="PS00737">
    <property type="entry name" value="THIOLASE_2"/>
    <property type="match status" value="1"/>
</dbReference>
<evidence type="ECO:0000256" key="3">
    <source>
        <dbReference type="ARBA" id="ARBA00023315"/>
    </source>
</evidence>
<dbReference type="InterPro" id="IPR016039">
    <property type="entry name" value="Thiolase-like"/>
</dbReference>
<dbReference type="PIRSF" id="PIRSF000429">
    <property type="entry name" value="Ac-CoA_Ac_transf"/>
    <property type="match status" value="1"/>
</dbReference>
<dbReference type="Pfam" id="PF02803">
    <property type="entry name" value="Thiolase_C"/>
    <property type="match status" value="1"/>
</dbReference>
<comment type="similarity">
    <text evidence="1 5">Belongs to the thiolase-like superfamily. Thiolase family.</text>
</comment>
<dbReference type="Proteomes" id="UP000323671">
    <property type="component" value="Chromosome"/>
</dbReference>
<dbReference type="PANTHER" id="PTHR18919:SF151">
    <property type="entry name" value="BLR2427 PROTEIN"/>
    <property type="match status" value="1"/>
</dbReference>
<evidence type="ECO:0000256" key="2">
    <source>
        <dbReference type="ARBA" id="ARBA00022679"/>
    </source>
</evidence>
<evidence type="ECO:0000313" key="9">
    <source>
        <dbReference type="Proteomes" id="UP000323671"/>
    </source>
</evidence>
<dbReference type="EMBL" id="CP022579">
    <property type="protein sequence ID" value="QEL66133.1"/>
    <property type="molecule type" value="Genomic_DNA"/>
</dbReference>
<keyword evidence="2 5" id="KW-0808">Transferase</keyword>
<feature type="domain" description="Thiolase C-terminal" evidence="7">
    <location>
        <begin position="301"/>
        <end position="438"/>
    </location>
</feature>
<dbReference type="NCBIfam" id="TIGR01930">
    <property type="entry name" value="AcCoA-C-Actrans"/>
    <property type="match status" value="1"/>
</dbReference>
<dbReference type="InterPro" id="IPR002155">
    <property type="entry name" value="Thiolase"/>
</dbReference>
<dbReference type="PANTHER" id="PTHR18919">
    <property type="entry name" value="ACETYL-COA C-ACYLTRANSFERASE"/>
    <property type="match status" value="1"/>
</dbReference>
<dbReference type="Pfam" id="PF00108">
    <property type="entry name" value="Thiolase_N"/>
    <property type="match status" value="1"/>
</dbReference>
<evidence type="ECO:0000259" key="6">
    <source>
        <dbReference type="Pfam" id="PF00108"/>
    </source>
</evidence>
<dbReference type="AlphaFoldDB" id="A0A5C1EB63"/>
<evidence type="ECO:0000313" key="8">
    <source>
        <dbReference type="EMBL" id="QEL66133.1"/>
    </source>
</evidence>
<keyword evidence="9" id="KW-1185">Reference proteome</keyword>
<dbReference type="InterPro" id="IPR020617">
    <property type="entry name" value="Thiolase_C"/>
</dbReference>
<dbReference type="SUPFAM" id="SSF53901">
    <property type="entry name" value="Thiolase-like"/>
    <property type="match status" value="2"/>
</dbReference>
<gene>
    <name evidence="8" type="primary">fadA</name>
    <name evidence="8" type="ORF">OTERR_26570</name>
</gene>
<evidence type="ECO:0000256" key="4">
    <source>
        <dbReference type="PIRSR" id="PIRSR000429-1"/>
    </source>
</evidence>
<dbReference type="InterPro" id="IPR020613">
    <property type="entry name" value="Thiolase_CS"/>
</dbReference>
<dbReference type="KEGG" id="otr:OTERR_26570"/>
<feature type="active site" description="Proton acceptor" evidence="4">
    <location>
        <position position="396"/>
    </location>
</feature>
<dbReference type="RefSeq" id="WP_149426096.1">
    <property type="nucleotide sequence ID" value="NZ_CP022579.1"/>
</dbReference>
<dbReference type="PROSITE" id="PS00099">
    <property type="entry name" value="THIOLASE_3"/>
    <property type="match status" value="1"/>
</dbReference>
<proteinExistence type="inferred from homology"/>
<evidence type="ECO:0000256" key="1">
    <source>
        <dbReference type="ARBA" id="ARBA00010982"/>
    </source>
</evidence>
<feature type="active site" description="Proton acceptor" evidence="4">
    <location>
        <position position="426"/>
    </location>
</feature>
<feature type="active site" description="Acyl-thioester intermediate" evidence="4">
    <location>
        <position position="103"/>
    </location>
</feature>
<accession>A0A5C1EB63</accession>
<sequence length="440" mass="46777">MTVQAQQHSHPQSRPFQPVYVVDGARTPFLKARNAPGPFWASDLATQAGRTLLARQPFLPTDLSEVILGCAAPSADEANIGRMVALRLGCGDYVPGWTVMRNCASGMQALDSAIANIQSGRSELVLAGGVDALSRAPLLFSEQMVVWLSRWYATKTAGQKLAALRCFKLGYLAPVIGLLKGLTDPVLGLTMGQTAENLAFRFGLDRTDMDAFAVESHRRAVAARVAGHMGEIVPLVDGNGKIYPEDDGVRADSSLDNLKKLRPVFDRKYGNVTAGNSSQVTDGAAWLLLASEAAVERWKLDPLGKISDSQWAGLDPAQMGLGPVHAATPILQRHGLGLNDLDAWEINEAFAAQVLACQRAWADPAYCRDELGLDAPLGTLDTARLNVDGGAVALGHPVGASGARIVLHLLHVLRRQGKKRGIASICIGGGQGGAMLVETL</sequence>
<dbReference type="InterPro" id="IPR020616">
    <property type="entry name" value="Thiolase_N"/>
</dbReference>
<feature type="domain" description="Thiolase N-terminal" evidence="6">
    <location>
        <begin position="19"/>
        <end position="292"/>
    </location>
</feature>
<reference evidence="8 9" key="1">
    <citation type="submission" date="2017-07" db="EMBL/GenBank/DDBJ databases">
        <title>Complete genome sequence of Oryzomicrobium terrae TPP412.</title>
        <authorList>
            <person name="Chiu L.-W."/>
            <person name="Lo K.-J."/>
            <person name="Tsai Y.-M."/>
            <person name="Lin S.-S."/>
            <person name="Kuo C.-H."/>
            <person name="Liu C.-T."/>
        </authorList>
    </citation>
    <scope>NUCLEOTIDE SEQUENCE [LARGE SCALE GENOMIC DNA]</scope>
    <source>
        <strain evidence="8 9">TPP412</strain>
    </source>
</reference>
<dbReference type="InterPro" id="IPR020610">
    <property type="entry name" value="Thiolase_AS"/>
</dbReference>
<name>A0A5C1EB63_9RHOO</name>
<evidence type="ECO:0000259" key="7">
    <source>
        <dbReference type="Pfam" id="PF02803"/>
    </source>
</evidence>
<evidence type="ECO:0000256" key="5">
    <source>
        <dbReference type="RuleBase" id="RU003557"/>
    </source>
</evidence>